<organism evidence="1 2">
    <name type="scientific">Aeromonas phage yong1</name>
    <dbReference type="NCBI Taxonomy" id="2924882"/>
    <lineage>
        <taxon>Viruses</taxon>
        <taxon>Duplodnaviria</taxon>
        <taxon>Heunggongvirae</taxon>
        <taxon>Uroviricota</taxon>
        <taxon>Caudoviricetes</taxon>
        <taxon>Autographivirales</taxon>
        <taxon>Autonotataviridae</taxon>
        <taxon>Melnykvirinae</taxon>
        <taxon>Ahphunavirus</taxon>
        <taxon>Ahphunavirus yong1</taxon>
    </lineage>
</organism>
<proteinExistence type="predicted"/>
<dbReference type="EMBL" id="OM654404">
    <property type="protein sequence ID" value="UPI11709.1"/>
    <property type="molecule type" value="Genomic_DNA"/>
</dbReference>
<keyword evidence="2" id="KW-1185">Reference proteome</keyword>
<reference evidence="1 2" key="1">
    <citation type="submission" date="2022-02" db="EMBL/GenBank/DDBJ databases">
        <title>Characterization of Aeromonas phage yong1 and its protective effects against Aeromonas hydrophila in brocade carp (Cyprinus aka Koi).</title>
        <authorList>
            <person name="Pan L."/>
            <person name="Li D."/>
            <person name="Lin W."/>
            <person name="Liu W."/>
            <person name="Qu C."/>
            <person name="Qian M."/>
            <person name="Cai R."/>
            <person name="Wang F."/>
            <person name="Zhou Q."/>
            <person name="Tong Y."/>
        </authorList>
    </citation>
    <scope>NUCLEOTIDE SEQUENCE [LARGE SCALE GENOMIC DNA]</scope>
</reference>
<evidence type="ECO:0000313" key="1">
    <source>
        <dbReference type="EMBL" id="UPI11709.1"/>
    </source>
</evidence>
<evidence type="ECO:0000313" key="2">
    <source>
        <dbReference type="Proteomes" id="UP001164315"/>
    </source>
</evidence>
<dbReference type="Proteomes" id="UP001164315">
    <property type="component" value="Segment"/>
</dbReference>
<accession>A0A9X9E5B4</accession>
<name>A0A9X9E5B4_9CAUD</name>
<protein>
    <submittedName>
        <fullName evidence="1">Uncharacterized protein</fullName>
    </submittedName>
</protein>
<sequence>MDGCQLQSVECVQPAGKLFRIGEDAATRMFEAYFPEAHSTLSCREFVLGAFAGIIHTERYEGYLFDLTSNHDTPIAVCIMAKEVDLHRGAVVVPQVCYIHPEYRKNKRILSWLASRQRNAAIDLNCRCIMRMKHLNDHTRLLTYKDL</sequence>